<keyword evidence="6" id="KW-1185">Reference proteome</keyword>
<keyword evidence="2" id="KW-0274">FAD</keyword>
<evidence type="ECO:0000256" key="1">
    <source>
        <dbReference type="ARBA" id="ARBA00022630"/>
    </source>
</evidence>
<name>A0A1K2HWC6_9HYPH</name>
<dbReference type="Pfam" id="PF00941">
    <property type="entry name" value="FAD_binding_5"/>
    <property type="match status" value="1"/>
</dbReference>
<feature type="domain" description="FAD-binding PCMH-type" evidence="4">
    <location>
        <begin position="1"/>
        <end position="170"/>
    </location>
</feature>
<dbReference type="SMART" id="SM01092">
    <property type="entry name" value="CO_deh_flav_C"/>
    <property type="match status" value="1"/>
</dbReference>
<dbReference type="Proteomes" id="UP000183447">
    <property type="component" value="Unassembled WGS sequence"/>
</dbReference>
<dbReference type="InterPro" id="IPR016166">
    <property type="entry name" value="FAD-bd_PCMH"/>
</dbReference>
<protein>
    <submittedName>
        <fullName evidence="5">Carbon-monoxide dehydrogenase medium subunit</fullName>
    </submittedName>
</protein>
<dbReference type="InterPro" id="IPR005107">
    <property type="entry name" value="CO_DH_flav_C"/>
</dbReference>
<sequence length="271" mass="28309">MYATNYLRPKSLAEAASMFADAGDAAYVSGGHTLLPAMKGRLAAPANLIDLRHLPELKGVSADAGRVTIGAGTSHAEVAANPTVKAHLPVLAGLAGSIGDIHVRHMGTIGGSVANNDPAADYPSALLALDAIVTTDRRDIPVADYLAGLYTTTLEEGEIVTKVSFAVPQSCGYAKFRNPASRYAMAASFVARFADGVRIGITGCGDEGAFRWNEAEAALSARFAEDAIDGLALDPGRMMGDIHGSSEYRAHLAKVMTRRAVTNQGMVLIQP</sequence>
<dbReference type="Gene3D" id="3.30.43.10">
    <property type="entry name" value="Uridine Diphospho-n-acetylenolpyruvylglucosamine Reductase, domain 2"/>
    <property type="match status" value="1"/>
</dbReference>
<dbReference type="STRING" id="665118.SAMN02983003_1574"/>
<organism evidence="5 6">
    <name type="scientific">Devosia enhydra</name>
    <dbReference type="NCBI Taxonomy" id="665118"/>
    <lineage>
        <taxon>Bacteria</taxon>
        <taxon>Pseudomonadati</taxon>
        <taxon>Pseudomonadota</taxon>
        <taxon>Alphaproteobacteria</taxon>
        <taxon>Hyphomicrobiales</taxon>
        <taxon>Devosiaceae</taxon>
        <taxon>Devosia</taxon>
    </lineage>
</organism>
<dbReference type="InterPro" id="IPR002346">
    <property type="entry name" value="Mopterin_DH_FAD-bd"/>
</dbReference>
<dbReference type="PANTHER" id="PTHR42659:SF2">
    <property type="entry name" value="XANTHINE DEHYDROGENASE SUBUNIT C-RELATED"/>
    <property type="match status" value="1"/>
</dbReference>
<dbReference type="InterPro" id="IPR016167">
    <property type="entry name" value="FAD-bd_PCMH_sub1"/>
</dbReference>
<evidence type="ECO:0000313" key="5">
    <source>
        <dbReference type="EMBL" id="SFZ83311.1"/>
    </source>
</evidence>
<dbReference type="InterPro" id="IPR051312">
    <property type="entry name" value="Diverse_Substr_Oxidored"/>
</dbReference>
<evidence type="ECO:0000256" key="2">
    <source>
        <dbReference type="ARBA" id="ARBA00022827"/>
    </source>
</evidence>
<evidence type="ECO:0000256" key="3">
    <source>
        <dbReference type="ARBA" id="ARBA00023002"/>
    </source>
</evidence>
<evidence type="ECO:0000313" key="6">
    <source>
        <dbReference type="Proteomes" id="UP000183447"/>
    </source>
</evidence>
<dbReference type="InterPro" id="IPR036318">
    <property type="entry name" value="FAD-bd_PCMH-like_sf"/>
</dbReference>
<reference evidence="5 6" key="1">
    <citation type="submission" date="2016-11" db="EMBL/GenBank/DDBJ databases">
        <authorList>
            <person name="Jaros S."/>
            <person name="Januszkiewicz K."/>
            <person name="Wedrychowicz H."/>
        </authorList>
    </citation>
    <scope>NUCLEOTIDE SEQUENCE [LARGE SCALE GENOMIC DNA]</scope>
    <source>
        <strain evidence="5 6">ATCC 23634</strain>
    </source>
</reference>
<evidence type="ECO:0000259" key="4">
    <source>
        <dbReference type="PROSITE" id="PS51387"/>
    </source>
</evidence>
<dbReference type="PROSITE" id="PS51387">
    <property type="entry name" value="FAD_PCMH"/>
    <property type="match status" value="1"/>
</dbReference>
<dbReference type="InterPro" id="IPR036683">
    <property type="entry name" value="CO_DH_flav_C_dom_sf"/>
</dbReference>
<dbReference type="SUPFAM" id="SSF56176">
    <property type="entry name" value="FAD-binding/transporter-associated domain-like"/>
    <property type="match status" value="1"/>
</dbReference>
<proteinExistence type="predicted"/>
<keyword evidence="1" id="KW-0285">Flavoprotein</keyword>
<dbReference type="AlphaFoldDB" id="A0A1K2HWC6"/>
<dbReference type="EMBL" id="FPKU01000001">
    <property type="protein sequence ID" value="SFZ83311.1"/>
    <property type="molecule type" value="Genomic_DNA"/>
</dbReference>
<dbReference type="InterPro" id="IPR016169">
    <property type="entry name" value="FAD-bd_PCMH_sub2"/>
</dbReference>
<dbReference type="Gene3D" id="3.30.390.50">
    <property type="entry name" value="CO dehydrogenase flavoprotein, C-terminal domain"/>
    <property type="match status" value="1"/>
</dbReference>
<dbReference type="PANTHER" id="PTHR42659">
    <property type="entry name" value="XANTHINE DEHYDROGENASE SUBUNIT C-RELATED"/>
    <property type="match status" value="1"/>
</dbReference>
<accession>A0A1K2HWC6</accession>
<dbReference type="GO" id="GO:0071949">
    <property type="term" value="F:FAD binding"/>
    <property type="evidence" value="ECO:0007669"/>
    <property type="project" value="InterPro"/>
</dbReference>
<dbReference type="RefSeq" id="WP_072340561.1">
    <property type="nucleotide sequence ID" value="NZ_FPKU01000001.1"/>
</dbReference>
<dbReference type="OrthoDB" id="9793944at2"/>
<dbReference type="SUPFAM" id="SSF55447">
    <property type="entry name" value="CO dehydrogenase flavoprotein C-terminal domain-like"/>
    <property type="match status" value="1"/>
</dbReference>
<dbReference type="Gene3D" id="3.30.465.10">
    <property type="match status" value="1"/>
</dbReference>
<dbReference type="GO" id="GO:0016491">
    <property type="term" value="F:oxidoreductase activity"/>
    <property type="evidence" value="ECO:0007669"/>
    <property type="project" value="UniProtKB-KW"/>
</dbReference>
<keyword evidence="3" id="KW-0560">Oxidoreductase</keyword>
<gene>
    <name evidence="5" type="ORF">SAMN02983003_1574</name>
</gene>